<feature type="transmembrane region" description="Helical" evidence="6">
    <location>
        <begin position="137"/>
        <end position="160"/>
    </location>
</feature>
<dbReference type="FunFam" id="1.20.1260.100:FF:000001">
    <property type="entry name" value="translocator protein 2"/>
    <property type="match status" value="1"/>
</dbReference>
<evidence type="ECO:0000256" key="6">
    <source>
        <dbReference type="SAM" id="Phobius"/>
    </source>
</evidence>
<dbReference type="Gene3D" id="1.20.1260.100">
    <property type="entry name" value="TspO/MBR protein"/>
    <property type="match status" value="1"/>
</dbReference>
<dbReference type="Proteomes" id="UP000680656">
    <property type="component" value="Chromosome"/>
</dbReference>
<dbReference type="PANTHER" id="PTHR10057:SF0">
    <property type="entry name" value="TRANSLOCATOR PROTEIN"/>
    <property type="match status" value="1"/>
</dbReference>
<dbReference type="RefSeq" id="WP_214419368.1">
    <property type="nucleotide sequence ID" value="NZ_CP075546.1"/>
</dbReference>
<dbReference type="GeneID" id="65098464"/>
<organism evidence="7 8">
    <name type="scientific">Methanospirillum purgamenti</name>
    <dbReference type="NCBI Taxonomy" id="2834276"/>
    <lineage>
        <taxon>Archaea</taxon>
        <taxon>Methanobacteriati</taxon>
        <taxon>Methanobacteriota</taxon>
        <taxon>Stenosarchaea group</taxon>
        <taxon>Methanomicrobia</taxon>
        <taxon>Methanomicrobiales</taxon>
        <taxon>Methanospirillaceae</taxon>
        <taxon>Methanospirillum</taxon>
    </lineage>
</organism>
<evidence type="ECO:0000313" key="8">
    <source>
        <dbReference type="Proteomes" id="UP000680656"/>
    </source>
</evidence>
<feature type="transmembrane region" description="Helical" evidence="6">
    <location>
        <begin position="7"/>
        <end position="31"/>
    </location>
</feature>
<dbReference type="EMBL" id="CP075546">
    <property type="protein sequence ID" value="QVV88559.1"/>
    <property type="molecule type" value="Genomic_DNA"/>
</dbReference>
<dbReference type="PIRSF" id="PIRSF005859">
    <property type="entry name" value="PBR"/>
    <property type="match status" value="1"/>
</dbReference>
<feature type="transmembrane region" description="Helical" evidence="6">
    <location>
        <begin position="51"/>
        <end position="72"/>
    </location>
</feature>
<dbReference type="Pfam" id="PF03073">
    <property type="entry name" value="TspO_MBR"/>
    <property type="match status" value="1"/>
</dbReference>
<feature type="transmembrane region" description="Helical" evidence="6">
    <location>
        <begin position="84"/>
        <end position="103"/>
    </location>
</feature>
<comment type="similarity">
    <text evidence="2">Belongs to the TspO/BZRP family.</text>
</comment>
<evidence type="ECO:0000256" key="2">
    <source>
        <dbReference type="ARBA" id="ARBA00007524"/>
    </source>
</evidence>
<accession>A0A8E7EIX1</accession>
<dbReference type="CDD" id="cd15904">
    <property type="entry name" value="TSPO_MBR"/>
    <property type="match status" value="1"/>
</dbReference>
<proteinExistence type="inferred from homology"/>
<evidence type="ECO:0000256" key="1">
    <source>
        <dbReference type="ARBA" id="ARBA00004141"/>
    </source>
</evidence>
<evidence type="ECO:0000313" key="7">
    <source>
        <dbReference type="EMBL" id="QVV88559.1"/>
    </source>
</evidence>
<keyword evidence="4 6" id="KW-1133">Transmembrane helix</keyword>
<dbReference type="AlphaFoldDB" id="A0A8E7EIX1"/>
<evidence type="ECO:0000256" key="5">
    <source>
        <dbReference type="ARBA" id="ARBA00023136"/>
    </source>
</evidence>
<protein>
    <submittedName>
        <fullName evidence="7">Tryptophan-rich sensory protein</fullName>
    </submittedName>
</protein>
<gene>
    <name evidence="7" type="ORF">KHC33_14730</name>
</gene>
<dbReference type="KEGG" id="mrtj:KHC33_14730"/>
<dbReference type="PANTHER" id="PTHR10057">
    <property type="entry name" value="PERIPHERAL-TYPE BENZODIAZEPINE RECEPTOR"/>
    <property type="match status" value="1"/>
</dbReference>
<sequence length="164" mass="18568">MKNRSLSISLLLVFCIFIPLIIGFIGSFFTMTSVTGWYLTLNKPWFTPPGWVFGPAWTILYILMGVAWWFVLRNGIDSPSVKTATMWFLVQLVVNLLWSLVFFGMQSLLGGVIVILILILLIGITMLSFSKVSRESVILLIPYLCWTLFATILTISVYLLNSTM</sequence>
<name>A0A8E7EIX1_9EURY</name>
<keyword evidence="8" id="KW-1185">Reference proteome</keyword>
<dbReference type="InterPro" id="IPR038330">
    <property type="entry name" value="TspO/MBR-related_sf"/>
</dbReference>
<keyword evidence="3 6" id="KW-0812">Transmembrane</keyword>
<reference evidence="7 8" key="1">
    <citation type="submission" date="2021-05" db="EMBL/GenBank/DDBJ databases">
        <title>A novel Methanospirillum isolate from a pyrite-forming mixed culture.</title>
        <authorList>
            <person name="Bunk B."/>
            <person name="Sproer C."/>
            <person name="Spring S."/>
            <person name="Pester M."/>
        </authorList>
    </citation>
    <scope>NUCLEOTIDE SEQUENCE [LARGE SCALE GENOMIC DNA]</scope>
    <source>
        <strain evidence="7 8">J.3.6.1-F.2.7.3</strain>
    </source>
</reference>
<feature type="transmembrane region" description="Helical" evidence="6">
    <location>
        <begin position="109"/>
        <end position="130"/>
    </location>
</feature>
<dbReference type="InterPro" id="IPR004307">
    <property type="entry name" value="TspO_MBR"/>
</dbReference>
<comment type="subcellular location">
    <subcellularLocation>
        <location evidence="1">Membrane</location>
        <topology evidence="1">Multi-pass membrane protein</topology>
    </subcellularLocation>
</comment>
<evidence type="ECO:0000256" key="4">
    <source>
        <dbReference type="ARBA" id="ARBA00022989"/>
    </source>
</evidence>
<evidence type="ECO:0000256" key="3">
    <source>
        <dbReference type="ARBA" id="ARBA00022692"/>
    </source>
</evidence>
<keyword evidence="5 6" id="KW-0472">Membrane</keyword>
<dbReference type="GO" id="GO:0016020">
    <property type="term" value="C:membrane"/>
    <property type="evidence" value="ECO:0007669"/>
    <property type="project" value="UniProtKB-SubCell"/>
</dbReference>
<dbReference type="GO" id="GO:0033013">
    <property type="term" value="P:tetrapyrrole metabolic process"/>
    <property type="evidence" value="ECO:0007669"/>
    <property type="project" value="UniProtKB-ARBA"/>
</dbReference>